<dbReference type="AlphaFoldDB" id="A0A1T4V4E9"/>
<keyword evidence="2" id="KW-1133">Transmembrane helix</keyword>
<protein>
    <submittedName>
        <fullName evidence="3">Uncharacterized protein</fullName>
    </submittedName>
</protein>
<evidence type="ECO:0000313" key="3">
    <source>
        <dbReference type="EMBL" id="SKA59879.1"/>
    </source>
</evidence>
<feature type="transmembrane region" description="Helical" evidence="2">
    <location>
        <begin position="83"/>
        <end position="107"/>
    </location>
</feature>
<gene>
    <name evidence="3" type="ORF">SAMN02745111_00102</name>
</gene>
<keyword evidence="2" id="KW-0812">Transmembrane</keyword>
<evidence type="ECO:0000313" key="4">
    <source>
        <dbReference type="Proteomes" id="UP000190814"/>
    </source>
</evidence>
<accession>A0A1T4V4E9</accession>
<feature type="transmembrane region" description="Helical" evidence="2">
    <location>
        <begin position="207"/>
        <end position="232"/>
    </location>
</feature>
<keyword evidence="4" id="KW-1185">Reference proteome</keyword>
<dbReference type="STRING" id="39495.SAMN02745111_00102"/>
<evidence type="ECO:0000256" key="1">
    <source>
        <dbReference type="SAM" id="MobiDB-lite"/>
    </source>
</evidence>
<dbReference type="Proteomes" id="UP000190814">
    <property type="component" value="Unassembled WGS sequence"/>
</dbReference>
<reference evidence="3 4" key="1">
    <citation type="submission" date="2017-02" db="EMBL/GenBank/DDBJ databases">
        <authorList>
            <person name="Peterson S.W."/>
        </authorList>
    </citation>
    <scope>NUCLEOTIDE SEQUENCE [LARGE SCALE GENOMIC DNA]</scope>
    <source>
        <strain evidence="3 4">ATCC 35992</strain>
    </source>
</reference>
<feature type="compositionally biased region" description="Polar residues" evidence="1">
    <location>
        <begin position="289"/>
        <end position="328"/>
    </location>
</feature>
<dbReference type="RefSeq" id="WP_078765000.1">
    <property type="nucleotide sequence ID" value="NZ_FUXZ01000002.1"/>
</dbReference>
<keyword evidence="2" id="KW-0472">Membrane</keyword>
<name>A0A1T4V4E9_9FIRM</name>
<feature type="transmembrane region" description="Helical" evidence="2">
    <location>
        <begin position="238"/>
        <end position="255"/>
    </location>
</feature>
<dbReference type="EMBL" id="FUXZ01000002">
    <property type="protein sequence ID" value="SKA59879.1"/>
    <property type="molecule type" value="Genomic_DNA"/>
</dbReference>
<evidence type="ECO:0000256" key="2">
    <source>
        <dbReference type="SAM" id="Phobius"/>
    </source>
</evidence>
<proteinExistence type="predicted"/>
<organism evidence="3 4">
    <name type="scientific">Eubacterium uniforme</name>
    <dbReference type="NCBI Taxonomy" id="39495"/>
    <lineage>
        <taxon>Bacteria</taxon>
        <taxon>Bacillati</taxon>
        <taxon>Bacillota</taxon>
        <taxon>Clostridia</taxon>
        <taxon>Eubacteriales</taxon>
        <taxon>Eubacteriaceae</taxon>
        <taxon>Eubacterium</taxon>
    </lineage>
</organism>
<feature type="transmembrane region" description="Helical" evidence="2">
    <location>
        <begin position="41"/>
        <end position="62"/>
    </location>
</feature>
<feature type="compositionally biased region" description="Low complexity" evidence="1">
    <location>
        <begin position="329"/>
        <end position="341"/>
    </location>
</feature>
<sequence length="341" mass="37609">MNRMQMELKDLASSGKMLGLCIAAAISTAVSLIASLQSTGGFGGIVVNVFTIIACVGLFLVYSKAKSGNELDSSSIKMIKVVYNIKFVFLIIVTILFIAIMGIVAAASGSISDEIIDHKEDIFEWLEEHEDYFETSSSTRSGEEMIDKIEEIIEHKEDLQTVISITAISFMVIMGVTFLLMIIYYGKMTRLLKGIYLNSLGGSQIDTYSSGYVSFCLIVVALFTGLSCVSAIINPLSLISSLASTACLVLMYLVIKDYKDISFRMAYAQPQAYMPQGYGQGVNDMNQNYNNFGGPQYNNPNDYNGPQYNNPNDYNGPQYNNSNDYTGSDNQNNNDQNNFNQ</sequence>
<feature type="transmembrane region" description="Helical" evidence="2">
    <location>
        <begin position="162"/>
        <end position="186"/>
    </location>
</feature>
<feature type="region of interest" description="Disordered" evidence="1">
    <location>
        <begin position="289"/>
        <end position="341"/>
    </location>
</feature>